<keyword evidence="4" id="KW-0238">DNA-binding</keyword>
<gene>
    <name evidence="9" type="ORF">GGX14DRAFT_549692</name>
</gene>
<dbReference type="PROSITE" id="PS00463">
    <property type="entry name" value="ZN2_CY6_FUNGAL_1"/>
    <property type="match status" value="1"/>
</dbReference>
<dbReference type="CDD" id="cd12148">
    <property type="entry name" value="fungal_TF_MHR"/>
    <property type="match status" value="1"/>
</dbReference>
<dbReference type="GO" id="GO:0000981">
    <property type="term" value="F:DNA-binding transcription factor activity, RNA polymerase II-specific"/>
    <property type="evidence" value="ECO:0007669"/>
    <property type="project" value="InterPro"/>
</dbReference>
<dbReference type="InterPro" id="IPR036864">
    <property type="entry name" value="Zn2-C6_fun-type_DNA-bd_sf"/>
</dbReference>
<evidence type="ECO:0000256" key="5">
    <source>
        <dbReference type="ARBA" id="ARBA00023163"/>
    </source>
</evidence>
<dbReference type="Pfam" id="PF04082">
    <property type="entry name" value="Fungal_trans"/>
    <property type="match status" value="1"/>
</dbReference>
<organism evidence="9 10">
    <name type="scientific">Mycena pura</name>
    <dbReference type="NCBI Taxonomy" id="153505"/>
    <lineage>
        <taxon>Eukaryota</taxon>
        <taxon>Fungi</taxon>
        <taxon>Dikarya</taxon>
        <taxon>Basidiomycota</taxon>
        <taxon>Agaricomycotina</taxon>
        <taxon>Agaricomycetes</taxon>
        <taxon>Agaricomycetidae</taxon>
        <taxon>Agaricales</taxon>
        <taxon>Marasmiineae</taxon>
        <taxon>Mycenaceae</taxon>
        <taxon>Mycena</taxon>
    </lineage>
</organism>
<accession>A0AAD6VSZ3</accession>
<dbReference type="SMART" id="SM00066">
    <property type="entry name" value="GAL4"/>
    <property type="match status" value="1"/>
</dbReference>
<evidence type="ECO:0000256" key="2">
    <source>
        <dbReference type="ARBA" id="ARBA00022723"/>
    </source>
</evidence>
<feature type="region of interest" description="Disordered" evidence="7">
    <location>
        <begin position="551"/>
        <end position="588"/>
    </location>
</feature>
<reference evidence="9" key="1">
    <citation type="submission" date="2023-03" db="EMBL/GenBank/DDBJ databases">
        <title>Massive genome expansion in bonnet fungi (Mycena s.s.) driven by repeated elements and novel gene families across ecological guilds.</title>
        <authorList>
            <consortium name="Lawrence Berkeley National Laboratory"/>
            <person name="Harder C.B."/>
            <person name="Miyauchi S."/>
            <person name="Viragh M."/>
            <person name="Kuo A."/>
            <person name="Thoen E."/>
            <person name="Andreopoulos B."/>
            <person name="Lu D."/>
            <person name="Skrede I."/>
            <person name="Drula E."/>
            <person name="Henrissat B."/>
            <person name="Morin E."/>
            <person name="Kohler A."/>
            <person name="Barry K."/>
            <person name="LaButti K."/>
            <person name="Morin E."/>
            <person name="Salamov A."/>
            <person name="Lipzen A."/>
            <person name="Mereny Z."/>
            <person name="Hegedus B."/>
            <person name="Baldrian P."/>
            <person name="Stursova M."/>
            <person name="Weitz H."/>
            <person name="Taylor A."/>
            <person name="Grigoriev I.V."/>
            <person name="Nagy L.G."/>
            <person name="Martin F."/>
            <person name="Kauserud H."/>
        </authorList>
    </citation>
    <scope>NUCLEOTIDE SEQUENCE</scope>
    <source>
        <strain evidence="9">9144</strain>
    </source>
</reference>
<comment type="caution">
    <text evidence="9">The sequence shown here is derived from an EMBL/GenBank/DDBJ whole genome shotgun (WGS) entry which is preliminary data.</text>
</comment>
<dbReference type="InterPro" id="IPR001138">
    <property type="entry name" value="Zn2Cys6_DnaBD"/>
</dbReference>
<keyword evidence="6" id="KW-0539">Nucleus</keyword>
<protein>
    <recommendedName>
        <fullName evidence="8">Zn(2)-C6 fungal-type domain-containing protein</fullName>
    </recommendedName>
</protein>
<dbReference type="Proteomes" id="UP001219525">
    <property type="component" value="Unassembled WGS sequence"/>
</dbReference>
<feature type="domain" description="Zn(2)-C6 fungal-type" evidence="8">
    <location>
        <begin position="36"/>
        <end position="68"/>
    </location>
</feature>
<name>A0AAD6VSZ3_9AGAR</name>
<dbReference type="PANTHER" id="PTHR31845:SF19">
    <property type="entry name" value="TRANSCRIPTION FACTOR DOMAIN-CONTAINING PROTEIN"/>
    <property type="match status" value="1"/>
</dbReference>
<dbReference type="GO" id="GO:0006351">
    <property type="term" value="P:DNA-templated transcription"/>
    <property type="evidence" value="ECO:0007669"/>
    <property type="project" value="InterPro"/>
</dbReference>
<dbReference type="PROSITE" id="PS50048">
    <property type="entry name" value="ZN2_CY6_FUNGAL_2"/>
    <property type="match status" value="1"/>
</dbReference>
<dbReference type="CDD" id="cd00067">
    <property type="entry name" value="GAL4"/>
    <property type="match status" value="1"/>
</dbReference>
<evidence type="ECO:0000256" key="7">
    <source>
        <dbReference type="SAM" id="MobiDB-lite"/>
    </source>
</evidence>
<dbReference type="Gene3D" id="4.10.240.10">
    <property type="entry name" value="Zn(2)-C6 fungal-type DNA-binding domain"/>
    <property type="match status" value="1"/>
</dbReference>
<dbReference type="GO" id="GO:0008270">
    <property type="term" value="F:zinc ion binding"/>
    <property type="evidence" value="ECO:0007669"/>
    <property type="project" value="InterPro"/>
</dbReference>
<proteinExistence type="predicted"/>
<evidence type="ECO:0000256" key="3">
    <source>
        <dbReference type="ARBA" id="ARBA00023015"/>
    </source>
</evidence>
<evidence type="ECO:0000313" key="10">
    <source>
        <dbReference type="Proteomes" id="UP001219525"/>
    </source>
</evidence>
<keyword evidence="3" id="KW-0805">Transcription regulation</keyword>
<dbReference type="InterPro" id="IPR007219">
    <property type="entry name" value="XnlR_reg_dom"/>
</dbReference>
<evidence type="ECO:0000256" key="6">
    <source>
        <dbReference type="ARBA" id="ARBA00023242"/>
    </source>
</evidence>
<dbReference type="GO" id="GO:0005634">
    <property type="term" value="C:nucleus"/>
    <property type="evidence" value="ECO:0007669"/>
    <property type="project" value="UniProtKB-SubCell"/>
</dbReference>
<dbReference type="PANTHER" id="PTHR31845">
    <property type="entry name" value="FINGER DOMAIN PROTEIN, PUTATIVE-RELATED"/>
    <property type="match status" value="1"/>
</dbReference>
<dbReference type="GO" id="GO:0000976">
    <property type="term" value="F:transcription cis-regulatory region binding"/>
    <property type="evidence" value="ECO:0007669"/>
    <property type="project" value="TreeGrafter"/>
</dbReference>
<evidence type="ECO:0000256" key="1">
    <source>
        <dbReference type="ARBA" id="ARBA00004123"/>
    </source>
</evidence>
<dbReference type="SUPFAM" id="SSF57701">
    <property type="entry name" value="Zn2/Cys6 DNA-binding domain"/>
    <property type="match status" value="1"/>
</dbReference>
<dbReference type="EMBL" id="JARJCW010000011">
    <property type="protein sequence ID" value="KAJ7219201.1"/>
    <property type="molecule type" value="Genomic_DNA"/>
</dbReference>
<feature type="region of interest" description="Disordered" evidence="7">
    <location>
        <begin position="600"/>
        <end position="620"/>
    </location>
</feature>
<keyword evidence="10" id="KW-1185">Reference proteome</keyword>
<evidence type="ECO:0000313" key="9">
    <source>
        <dbReference type="EMBL" id="KAJ7219201.1"/>
    </source>
</evidence>
<keyword evidence="2" id="KW-0479">Metal-binding</keyword>
<sequence length="669" mass="74937">MHFTYSSDESNGLDEDTHIAQTRDVRNGKPSKPPGACIHCKALKVRCEYRPNDSVCQRCRKGNYECVARLRKKRKPAPTHEDLQERAHDQDRRIEQLLAEWDQMRQSSKLQQLMNIDDSKHIGYRAGDASPEVAAISYFYQNIGRKRHLSAPPIIQGCGLYPTEVIDLFSIYFERINPFFSILDPALHGDPANVIWSSPFLTTVICAMASRFYTLRPDLYLKAHSFAHDAAATALINGCSGVDVCQAYLLLAVYPIPKKKWVDDRRWLFIGVAIRMAIELGLNKPAAAPYEEREALNRTRTWLGCYCADAAHAIYLGKMEMLGLDDYVARMSREWYMSSPLDVNSPFDVHLCAQTNLLLIMGEWRKNVKQKPETGKTKGDVVSSAIQAQDRLDQEVTSWMSRFDRDHAVRGKRLPSGLFAAYLRLVILADGFQHATKKGLSRDSDILRLSINAAQTVIQIVVDRLYPTGNLRYDMDARFLHVSFAAAFLVNLLRARFLPLLKESTQQDIVRLVSKLIHVLGSHSAALDGRHSPALYSRFLSTLLAKHNVFPARGGDSPPSSDDIDVGTAVDRSDTSPGLYSWPDVSGPHARRRHTLSLSAMPSDGLSMSPPSEGGSDVYGAQRVGDLDMDLSLSHFISTVNGGQPVDAGNTVPEVWWTVPHMHTQRVYM</sequence>
<comment type="subcellular location">
    <subcellularLocation>
        <location evidence="1">Nucleus</location>
    </subcellularLocation>
</comment>
<dbReference type="AlphaFoldDB" id="A0AAD6VSZ3"/>
<dbReference type="InterPro" id="IPR051089">
    <property type="entry name" value="prtT"/>
</dbReference>
<evidence type="ECO:0000256" key="4">
    <source>
        <dbReference type="ARBA" id="ARBA00023125"/>
    </source>
</evidence>
<keyword evidence="5" id="KW-0804">Transcription</keyword>
<evidence type="ECO:0000259" key="8">
    <source>
        <dbReference type="PROSITE" id="PS50048"/>
    </source>
</evidence>
<dbReference type="Pfam" id="PF00172">
    <property type="entry name" value="Zn_clus"/>
    <property type="match status" value="1"/>
</dbReference>
<dbReference type="SMART" id="SM00906">
    <property type="entry name" value="Fungal_trans"/>
    <property type="match status" value="1"/>
</dbReference>